<dbReference type="PANTHER" id="PTHR43245">
    <property type="entry name" value="BIFUNCTIONAL POLYMYXIN RESISTANCE PROTEIN ARNA"/>
    <property type="match status" value="1"/>
</dbReference>
<feature type="domain" description="NAD-dependent epimerase/dehydratase" evidence="1">
    <location>
        <begin position="4"/>
        <end position="207"/>
    </location>
</feature>
<sequence>MIINITGASGFVGKNLSAFLHNRGFTTNPVSLRMEGWSEALVNQSLAIVHLAGKAHDMADTTDEEEYFKINTDLTVALFNAFLASETRDFYYFSSVKACADVVSDVLFEDTIASPVTPYGKSKLEAERYIQSMVLPAEKRVFIIRPCMIHGPENKGNLNLLYNVVKTGVPWPLASFKNQRSFLGIDNLNFLIERVLLNPAVSSGIYNFADDDTLSTNDLVASISSILGKKPSLWHISPKIIYGLAKVGDRLSLPLNTERLKKLTESYVVSNKKIKDELQLDKLPVSAQEGIRRTIKSFPHI</sequence>
<dbReference type="Gene3D" id="3.40.50.720">
    <property type="entry name" value="NAD(P)-binding Rossmann-like Domain"/>
    <property type="match status" value="1"/>
</dbReference>
<dbReference type="Pfam" id="PF01370">
    <property type="entry name" value="Epimerase"/>
    <property type="match status" value="1"/>
</dbReference>
<dbReference type="InterPro" id="IPR001509">
    <property type="entry name" value="Epimerase_deHydtase"/>
</dbReference>
<dbReference type="InterPro" id="IPR036291">
    <property type="entry name" value="NAD(P)-bd_dom_sf"/>
</dbReference>
<accession>A0ABY7WH87</accession>
<proteinExistence type="predicted"/>
<evidence type="ECO:0000313" key="2">
    <source>
        <dbReference type="EMBL" id="WDF68973.1"/>
    </source>
</evidence>
<dbReference type="EMBL" id="CP117880">
    <property type="protein sequence ID" value="WDF68973.1"/>
    <property type="molecule type" value="Genomic_DNA"/>
</dbReference>
<evidence type="ECO:0000313" key="3">
    <source>
        <dbReference type="Proteomes" id="UP001221558"/>
    </source>
</evidence>
<dbReference type="InterPro" id="IPR050177">
    <property type="entry name" value="Lipid_A_modif_metabolic_enz"/>
</dbReference>
<organism evidence="2 3">
    <name type="scientific">Sphingobacterium oryzagri</name>
    <dbReference type="NCBI Taxonomy" id="3025669"/>
    <lineage>
        <taxon>Bacteria</taxon>
        <taxon>Pseudomonadati</taxon>
        <taxon>Bacteroidota</taxon>
        <taxon>Sphingobacteriia</taxon>
        <taxon>Sphingobacteriales</taxon>
        <taxon>Sphingobacteriaceae</taxon>
        <taxon>Sphingobacterium</taxon>
    </lineage>
</organism>
<gene>
    <name evidence="2" type="ORF">PQ465_01030</name>
</gene>
<name>A0ABY7WH87_9SPHI</name>
<dbReference type="SUPFAM" id="SSF51735">
    <property type="entry name" value="NAD(P)-binding Rossmann-fold domains"/>
    <property type="match status" value="1"/>
</dbReference>
<protein>
    <submittedName>
        <fullName evidence="2">NAD-dependent epimerase/dehydratase family protein</fullName>
    </submittedName>
</protein>
<dbReference type="PANTHER" id="PTHR43245:SF58">
    <property type="entry name" value="BLL5923 PROTEIN"/>
    <property type="match status" value="1"/>
</dbReference>
<reference evidence="2 3" key="1">
    <citation type="submission" date="2023-02" db="EMBL/GenBank/DDBJ databases">
        <title>Genome sequence of Sphingobacterium sp. KACC 22765.</title>
        <authorList>
            <person name="Kim S."/>
            <person name="Heo J."/>
            <person name="Kwon S.-W."/>
        </authorList>
    </citation>
    <scope>NUCLEOTIDE SEQUENCE [LARGE SCALE GENOMIC DNA]</scope>
    <source>
        <strain evidence="2 3">KACC 22765</strain>
    </source>
</reference>
<evidence type="ECO:0000259" key="1">
    <source>
        <dbReference type="Pfam" id="PF01370"/>
    </source>
</evidence>
<dbReference type="RefSeq" id="WP_274267701.1">
    <property type="nucleotide sequence ID" value="NZ_CP117880.1"/>
</dbReference>
<dbReference type="Proteomes" id="UP001221558">
    <property type="component" value="Chromosome"/>
</dbReference>
<keyword evidence="3" id="KW-1185">Reference proteome</keyword>